<dbReference type="Pfam" id="PF06297">
    <property type="entry name" value="PET"/>
    <property type="match status" value="1"/>
</dbReference>
<evidence type="ECO:0000256" key="3">
    <source>
        <dbReference type="ARBA" id="ARBA00022833"/>
    </source>
</evidence>
<dbReference type="InterPro" id="IPR010442">
    <property type="entry name" value="PET_domain"/>
</dbReference>
<evidence type="ECO:0000256" key="5">
    <source>
        <dbReference type="PROSITE-ProRule" id="PRU00125"/>
    </source>
</evidence>
<dbReference type="PROSITE" id="PS50023">
    <property type="entry name" value="LIM_DOMAIN_2"/>
    <property type="match status" value="1"/>
</dbReference>
<reference evidence="10" key="1">
    <citation type="journal article" date="2013" name="Science">
        <title>Comparative analysis of bat genomes provides insight into the evolution of flight and immunity.</title>
        <authorList>
            <person name="Zhang G."/>
            <person name="Cowled C."/>
            <person name="Shi Z."/>
            <person name="Huang Z."/>
            <person name="Bishop-Lilly K.A."/>
            <person name="Fang X."/>
            <person name="Wynne J.W."/>
            <person name="Xiong Z."/>
            <person name="Baker M.L."/>
            <person name="Zhao W."/>
            <person name="Tachedjian M."/>
            <person name="Zhu Y."/>
            <person name="Zhou P."/>
            <person name="Jiang X."/>
            <person name="Ng J."/>
            <person name="Yang L."/>
            <person name="Wu L."/>
            <person name="Xiao J."/>
            <person name="Feng Y."/>
            <person name="Chen Y."/>
            <person name="Sun X."/>
            <person name="Zhang Y."/>
            <person name="Marsh G.A."/>
            <person name="Crameri G."/>
            <person name="Broder C.C."/>
            <person name="Frey K.G."/>
            <person name="Wang L.F."/>
            <person name="Wang J."/>
        </authorList>
    </citation>
    <scope>NUCLEOTIDE SEQUENCE [LARGE SCALE GENOMIC DNA]</scope>
</reference>
<feature type="compositionally biased region" description="Polar residues" evidence="6">
    <location>
        <begin position="300"/>
        <end position="316"/>
    </location>
</feature>
<keyword evidence="10" id="KW-1185">Reference proteome</keyword>
<keyword evidence="4 5" id="KW-0440">LIM domain</keyword>
<dbReference type="AlphaFoldDB" id="L5JWL0"/>
<evidence type="ECO:0000259" key="7">
    <source>
        <dbReference type="PROSITE" id="PS50023"/>
    </source>
</evidence>
<keyword evidence="1 5" id="KW-0479">Metal-binding</keyword>
<dbReference type="EMBL" id="KB031088">
    <property type="protein sequence ID" value="ELK03417.1"/>
    <property type="molecule type" value="Genomic_DNA"/>
</dbReference>
<organism evidence="9 10">
    <name type="scientific">Pteropus alecto</name>
    <name type="common">Black flying fox</name>
    <dbReference type="NCBI Taxonomy" id="9402"/>
    <lineage>
        <taxon>Eukaryota</taxon>
        <taxon>Metazoa</taxon>
        <taxon>Chordata</taxon>
        <taxon>Craniata</taxon>
        <taxon>Vertebrata</taxon>
        <taxon>Euteleostomi</taxon>
        <taxon>Mammalia</taxon>
        <taxon>Eutheria</taxon>
        <taxon>Laurasiatheria</taxon>
        <taxon>Chiroptera</taxon>
        <taxon>Yinpterochiroptera</taxon>
        <taxon>Pteropodoidea</taxon>
        <taxon>Pteropodidae</taxon>
        <taxon>Pteropodinae</taxon>
        <taxon>Pteropus</taxon>
    </lineage>
</organism>
<evidence type="ECO:0000313" key="10">
    <source>
        <dbReference type="Proteomes" id="UP000010552"/>
    </source>
</evidence>
<dbReference type="GO" id="GO:0008270">
    <property type="term" value="F:zinc ion binding"/>
    <property type="evidence" value="ECO:0007669"/>
    <property type="project" value="InterPro"/>
</dbReference>
<dbReference type="FunCoup" id="L5JWL0">
    <property type="interactions" value="252"/>
</dbReference>
<dbReference type="InterPro" id="IPR033726">
    <property type="entry name" value="LIM2_prickle"/>
</dbReference>
<dbReference type="Gene3D" id="2.10.110.10">
    <property type="entry name" value="Cysteine Rich Protein"/>
    <property type="match status" value="2"/>
</dbReference>
<dbReference type="PANTHER" id="PTHR24211:SF19">
    <property type="entry name" value="PRICKLE PLANAR CELL POLARITY PROTEIN 3"/>
    <property type="match status" value="1"/>
</dbReference>
<dbReference type="FunFam" id="2.10.110.10:FF:000005">
    <property type="entry name" value="Testin isoform 1"/>
    <property type="match status" value="1"/>
</dbReference>
<dbReference type="SMART" id="SM00132">
    <property type="entry name" value="LIM"/>
    <property type="match status" value="2"/>
</dbReference>
<dbReference type="CDD" id="cd09827">
    <property type="entry name" value="PET_Prickle"/>
    <property type="match status" value="1"/>
</dbReference>
<dbReference type="SUPFAM" id="SSF57716">
    <property type="entry name" value="Glucocorticoid receptor-like (DNA-binding domain)"/>
    <property type="match status" value="2"/>
</dbReference>
<feature type="region of interest" description="Disordered" evidence="6">
    <location>
        <begin position="300"/>
        <end position="364"/>
    </location>
</feature>
<name>L5JWL0_PTEAL</name>
<feature type="compositionally biased region" description="Basic residues" evidence="6">
    <location>
        <begin position="1"/>
        <end position="12"/>
    </location>
</feature>
<dbReference type="InterPro" id="IPR033723">
    <property type="entry name" value="PET_prickle"/>
</dbReference>
<evidence type="ECO:0000256" key="1">
    <source>
        <dbReference type="ARBA" id="ARBA00022723"/>
    </source>
</evidence>
<dbReference type="InterPro" id="IPR001781">
    <property type="entry name" value="Znf_LIM"/>
</dbReference>
<feature type="domain" description="LIM zinc-binding" evidence="7">
    <location>
        <begin position="223"/>
        <end position="283"/>
    </location>
</feature>
<dbReference type="STRING" id="9402.L5JWL0"/>
<evidence type="ECO:0000256" key="2">
    <source>
        <dbReference type="ARBA" id="ARBA00022737"/>
    </source>
</evidence>
<feature type="compositionally biased region" description="Basic and acidic residues" evidence="6">
    <location>
        <begin position="355"/>
        <end position="364"/>
    </location>
</feature>
<dbReference type="CDD" id="cd09418">
    <property type="entry name" value="LIM2_Prickle"/>
    <property type="match status" value="1"/>
</dbReference>
<feature type="domain" description="PET" evidence="8">
    <location>
        <begin position="74"/>
        <end position="182"/>
    </location>
</feature>
<dbReference type="PROSITE" id="PS00478">
    <property type="entry name" value="LIM_DOMAIN_1"/>
    <property type="match status" value="1"/>
</dbReference>
<dbReference type="PANTHER" id="PTHR24211">
    <property type="entry name" value="LIM DOMAIN-CONTAINING PROTEIN"/>
    <property type="match status" value="1"/>
</dbReference>
<proteinExistence type="predicted"/>
<gene>
    <name evidence="9" type="ORF">PAL_GLEAN10001455</name>
</gene>
<sequence length="364" mass="41200">MFARGSRRRRSGRAPPEAEDPDRGQPCNSCREQCPGFLLHGWRKICQHCKCPREEHAVHTVPVDLERIMCRLISDFQRHSISDDDSGCASEEYAWVPPGLKPEQVYQFFSCLPEDKVPYVNSPGEKYRIKQLLHQLPPHDSEAQYCTALEEEEKKELRAFSQKRKRENLGRGTVRIFPVTITGAICEECFVCSTCRELLVDLIYFYHAGKVYCGRHHAERLRPRCQACDEIIFSPECTEAEGRHWHMGHFCCFECEASLGGQRYVMRQSRPHCCACYEARHAEYCDSCGEHIASTASFSTVEGASETASKGTSTEPSPGERIPLPPHLCRSVPAQDTAMETSNSPFPPPPGNSRQSRDKNCIVA</sequence>
<accession>L5JWL0</accession>
<dbReference type="eggNOG" id="KOG1704">
    <property type="taxonomic scope" value="Eukaryota"/>
</dbReference>
<dbReference type="InParanoid" id="L5JWL0"/>
<dbReference type="InterPro" id="IPR047120">
    <property type="entry name" value="Pk/Esn/Tes"/>
</dbReference>
<evidence type="ECO:0000313" key="9">
    <source>
        <dbReference type="EMBL" id="ELK03417.1"/>
    </source>
</evidence>
<dbReference type="Pfam" id="PF00412">
    <property type="entry name" value="LIM"/>
    <property type="match status" value="2"/>
</dbReference>
<evidence type="ECO:0000256" key="6">
    <source>
        <dbReference type="SAM" id="MobiDB-lite"/>
    </source>
</evidence>
<evidence type="ECO:0000259" key="8">
    <source>
        <dbReference type="PROSITE" id="PS51303"/>
    </source>
</evidence>
<keyword evidence="3 5" id="KW-0862">Zinc</keyword>
<keyword evidence="2" id="KW-0677">Repeat</keyword>
<evidence type="ECO:0000256" key="4">
    <source>
        <dbReference type="ARBA" id="ARBA00023038"/>
    </source>
</evidence>
<dbReference type="PROSITE" id="PS51303">
    <property type="entry name" value="PET"/>
    <property type="match status" value="1"/>
</dbReference>
<dbReference type="Proteomes" id="UP000010552">
    <property type="component" value="Unassembled WGS sequence"/>
</dbReference>
<feature type="region of interest" description="Disordered" evidence="6">
    <location>
        <begin position="1"/>
        <end position="26"/>
    </location>
</feature>
<protein>
    <submittedName>
        <fullName evidence="9">Prickle-like protein 3</fullName>
    </submittedName>
</protein>